<organism evidence="1 2">
    <name type="scientific">Aliiroseovarius sediminilitoris</name>
    <dbReference type="NCBI Taxonomy" id="1173584"/>
    <lineage>
        <taxon>Bacteria</taxon>
        <taxon>Pseudomonadati</taxon>
        <taxon>Pseudomonadota</taxon>
        <taxon>Alphaproteobacteria</taxon>
        <taxon>Rhodobacterales</taxon>
        <taxon>Paracoccaceae</taxon>
        <taxon>Aliiroseovarius</taxon>
    </lineage>
</organism>
<proteinExistence type="predicted"/>
<protein>
    <submittedName>
        <fullName evidence="1">Uncharacterized protein</fullName>
    </submittedName>
</protein>
<evidence type="ECO:0000313" key="2">
    <source>
        <dbReference type="Proteomes" id="UP000199650"/>
    </source>
</evidence>
<keyword evidence="2" id="KW-1185">Reference proteome</keyword>
<sequence>MSICGSLGRTIPVMTGQDMSAIDTTAGGEVHTR</sequence>
<gene>
    <name evidence="1" type="ORF">SAMN05444851_2600</name>
</gene>
<reference evidence="1 2" key="1">
    <citation type="submission" date="2016-10" db="EMBL/GenBank/DDBJ databases">
        <authorList>
            <person name="de Groot N.N."/>
        </authorList>
    </citation>
    <scope>NUCLEOTIDE SEQUENCE [LARGE SCALE GENOMIC DNA]</scope>
    <source>
        <strain evidence="1 2">DSM 29439</strain>
    </source>
</reference>
<name>A0A1I0QJT2_9RHOB</name>
<dbReference type="STRING" id="1173584.SAMN05444851_2600"/>
<accession>A0A1I0QJT2</accession>
<dbReference type="Proteomes" id="UP000199650">
    <property type="component" value="Unassembled WGS sequence"/>
</dbReference>
<dbReference type="AlphaFoldDB" id="A0A1I0QJT2"/>
<dbReference type="EMBL" id="FOJB01000001">
    <property type="protein sequence ID" value="SEW26947.1"/>
    <property type="molecule type" value="Genomic_DNA"/>
</dbReference>
<evidence type="ECO:0000313" key="1">
    <source>
        <dbReference type="EMBL" id="SEW26947.1"/>
    </source>
</evidence>